<feature type="region of interest" description="Disordered" evidence="1">
    <location>
        <begin position="86"/>
        <end position="105"/>
    </location>
</feature>
<dbReference type="GO" id="GO:0005912">
    <property type="term" value="C:adherens junction"/>
    <property type="evidence" value="ECO:0007669"/>
    <property type="project" value="TreeGrafter"/>
</dbReference>
<dbReference type="GO" id="GO:0019901">
    <property type="term" value="F:protein kinase binding"/>
    <property type="evidence" value="ECO:0007669"/>
    <property type="project" value="TreeGrafter"/>
</dbReference>
<dbReference type="GO" id="GO:0014069">
    <property type="term" value="C:postsynaptic density"/>
    <property type="evidence" value="ECO:0007669"/>
    <property type="project" value="TreeGrafter"/>
</dbReference>
<dbReference type="GO" id="GO:0098968">
    <property type="term" value="P:neurotransmitter receptor transport postsynaptic membrane to endosome"/>
    <property type="evidence" value="ECO:0007669"/>
    <property type="project" value="TreeGrafter"/>
</dbReference>
<dbReference type="GO" id="GO:0043113">
    <property type="term" value="P:receptor clustering"/>
    <property type="evidence" value="ECO:0007669"/>
    <property type="project" value="TreeGrafter"/>
</dbReference>
<name>A0AAV7V0M6_PLEWA</name>
<dbReference type="PANTHER" id="PTHR23119">
    <property type="entry name" value="DISCS LARGE"/>
    <property type="match status" value="1"/>
</dbReference>
<evidence type="ECO:0000313" key="2">
    <source>
        <dbReference type="EMBL" id="KAJ1194959.1"/>
    </source>
</evidence>
<sequence length="232" mass="25783">MLKCMPLWRCNRQLDAVDRRHCSLQAVPEELYRHCRSLEELLLDANQLRELPKVSDECTIPAHSTGAHGALGNKCRDLSRRGGAQAVHMGRGGREGDSWEPRRTWGWEPPTSYQGEWGLEPLAAAAPGQKTRWEAGWGKAAVGVNMHQVFVGKREGPLESVDWGKVPYNKLLVLPTDTGERLLRGGREHRSVQKSEALGQVGAAAYVDWKACDVFTMMAVLGKMGHDYGNQT</sequence>
<comment type="caution">
    <text evidence="2">The sequence shown here is derived from an EMBL/GenBank/DDBJ whole genome shotgun (WGS) entry which is preliminary data.</text>
</comment>
<keyword evidence="3" id="KW-1185">Reference proteome</keyword>
<dbReference type="GO" id="GO:0098887">
    <property type="term" value="P:neurotransmitter receptor transport, endosome to postsynaptic membrane"/>
    <property type="evidence" value="ECO:0007669"/>
    <property type="project" value="TreeGrafter"/>
</dbReference>
<protein>
    <submittedName>
        <fullName evidence="2">Uncharacterized protein</fullName>
    </submittedName>
</protein>
<dbReference type="GO" id="GO:0098609">
    <property type="term" value="P:cell-cell adhesion"/>
    <property type="evidence" value="ECO:0007669"/>
    <property type="project" value="TreeGrafter"/>
</dbReference>
<feature type="compositionally biased region" description="Basic and acidic residues" evidence="1">
    <location>
        <begin position="92"/>
        <end position="105"/>
    </location>
</feature>
<dbReference type="EMBL" id="JANPWB010000004">
    <property type="protein sequence ID" value="KAJ1194959.1"/>
    <property type="molecule type" value="Genomic_DNA"/>
</dbReference>
<dbReference type="Proteomes" id="UP001066276">
    <property type="component" value="Chromosome 2_2"/>
</dbReference>
<evidence type="ECO:0000256" key="1">
    <source>
        <dbReference type="SAM" id="MobiDB-lite"/>
    </source>
</evidence>
<dbReference type="AlphaFoldDB" id="A0AAV7V0M6"/>
<evidence type="ECO:0000313" key="3">
    <source>
        <dbReference type="Proteomes" id="UP001066276"/>
    </source>
</evidence>
<reference evidence="2" key="1">
    <citation type="journal article" date="2022" name="bioRxiv">
        <title>Sequencing and chromosome-scale assembly of the giantPleurodeles waltlgenome.</title>
        <authorList>
            <person name="Brown T."/>
            <person name="Elewa A."/>
            <person name="Iarovenko S."/>
            <person name="Subramanian E."/>
            <person name="Araus A.J."/>
            <person name="Petzold A."/>
            <person name="Susuki M."/>
            <person name="Suzuki K.-i.T."/>
            <person name="Hayashi T."/>
            <person name="Toyoda A."/>
            <person name="Oliveira C."/>
            <person name="Osipova E."/>
            <person name="Leigh N.D."/>
            <person name="Simon A."/>
            <person name="Yun M.H."/>
        </authorList>
    </citation>
    <scope>NUCLEOTIDE SEQUENCE</scope>
    <source>
        <strain evidence="2">20211129_DDA</strain>
        <tissue evidence="2">Liver</tissue>
    </source>
</reference>
<proteinExistence type="predicted"/>
<dbReference type="PANTHER" id="PTHR23119:SF57">
    <property type="entry name" value="PROTEIN SCRIBBLE HOMOLOG"/>
    <property type="match status" value="1"/>
</dbReference>
<accession>A0AAV7V0M6</accession>
<dbReference type="GO" id="GO:0016323">
    <property type="term" value="C:basolateral plasma membrane"/>
    <property type="evidence" value="ECO:0007669"/>
    <property type="project" value="TreeGrafter"/>
</dbReference>
<dbReference type="GO" id="GO:0045197">
    <property type="term" value="P:establishment or maintenance of epithelial cell apical/basal polarity"/>
    <property type="evidence" value="ECO:0007669"/>
    <property type="project" value="TreeGrafter"/>
</dbReference>
<gene>
    <name evidence="2" type="ORF">NDU88_004243</name>
</gene>
<organism evidence="2 3">
    <name type="scientific">Pleurodeles waltl</name>
    <name type="common">Iberian ribbed newt</name>
    <dbReference type="NCBI Taxonomy" id="8319"/>
    <lineage>
        <taxon>Eukaryota</taxon>
        <taxon>Metazoa</taxon>
        <taxon>Chordata</taxon>
        <taxon>Craniata</taxon>
        <taxon>Vertebrata</taxon>
        <taxon>Euteleostomi</taxon>
        <taxon>Amphibia</taxon>
        <taxon>Batrachia</taxon>
        <taxon>Caudata</taxon>
        <taxon>Salamandroidea</taxon>
        <taxon>Salamandridae</taxon>
        <taxon>Pleurodelinae</taxon>
        <taxon>Pleurodeles</taxon>
    </lineage>
</organism>
<dbReference type="GO" id="GO:0045211">
    <property type="term" value="C:postsynaptic membrane"/>
    <property type="evidence" value="ECO:0007669"/>
    <property type="project" value="TreeGrafter"/>
</dbReference>
<dbReference type="InterPro" id="IPR050614">
    <property type="entry name" value="Synaptic_Scaffolding_LAP-MAGUK"/>
</dbReference>